<evidence type="ECO:0000313" key="3">
    <source>
        <dbReference type="Proteomes" id="UP000054477"/>
    </source>
</evidence>
<reference evidence="3" key="2">
    <citation type="submission" date="2015-01" db="EMBL/GenBank/DDBJ databases">
        <title>Evolutionary Origins and Diversification of the Mycorrhizal Mutualists.</title>
        <authorList>
            <consortium name="DOE Joint Genome Institute"/>
            <consortium name="Mycorrhizal Genomics Consortium"/>
            <person name="Kohler A."/>
            <person name="Kuo A."/>
            <person name="Nagy L.G."/>
            <person name="Floudas D."/>
            <person name="Copeland A."/>
            <person name="Barry K.W."/>
            <person name="Cichocki N."/>
            <person name="Veneault-Fourrey C."/>
            <person name="LaButti K."/>
            <person name="Lindquist E.A."/>
            <person name="Lipzen A."/>
            <person name="Lundell T."/>
            <person name="Morin E."/>
            <person name="Murat C."/>
            <person name="Riley R."/>
            <person name="Ohm R."/>
            <person name="Sun H."/>
            <person name="Tunlid A."/>
            <person name="Henrissat B."/>
            <person name="Grigoriev I.V."/>
            <person name="Hibbett D.S."/>
            <person name="Martin F."/>
        </authorList>
    </citation>
    <scope>NUCLEOTIDE SEQUENCE [LARGE SCALE GENOMIC DNA]</scope>
    <source>
        <strain evidence="3">LaAM-08-1</strain>
    </source>
</reference>
<dbReference type="AlphaFoldDB" id="A0A0C9YCL9"/>
<dbReference type="EMBL" id="KN838544">
    <property type="protein sequence ID" value="KIK08087.1"/>
    <property type="molecule type" value="Genomic_DNA"/>
</dbReference>
<sequence>MLLVFLLEPCIPLPCCSVQISLSSEGRPQIYGSLRIRNFSVRVKYRENRETKQFDIGPSEWILHGDQVLQIS</sequence>
<reference evidence="2 3" key="1">
    <citation type="submission" date="2014-04" db="EMBL/GenBank/DDBJ databases">
        <authorList>
            <consortium name="DOE Joint Genome Institute"/>
            <person name="Kuo A."/>
            <person name="Kohler A."/>
            <person name="Nagy L.G."/>
            <person name="Floudas D."/>
            <person name="Copeland A."/>
            <person name="Barry K.W."/>
            <person name="Cichocki N."/>
            <person name="Veneault-Fourrey C."/>
            <person name="LaButti K."/>
            <person name="Lindquist E.A."/>
            <person name="Lipzen A."/>
            <person name="Lundell T."/>
            <person name="Morin E."/>
            <person name="Murat C."/>
            <person name="Sun H."/>
            <person name="Tunlid A."/>
            <person name="Henrissat B."/>
            <person name="Grigoriev I.V."/>
            <person name="Hibbett D.S."/>
            <person name="Martin F."/>
            <person name="Nordberg H.P."/>
            <person name="Cantor M.N."/>
            <person name="Hua S.X."/>
        </authorList>
    </citation>
    <scope>NUCLEOTIDE SEQUENCE [LARGE SCALE GENOMIC DNA]</scope>
    <source>
        <strain evidence="2 3">LaAM-08-1</strain>
    </source>
</reference>
<gene>
    <name evidence="2" type="ORF">K443DRAFT_609606</name>
</gene>
<keyword evidence="1" id="KW-0732">Signal</keyword>
<protein>
    <submittedName>
        <fullName evidence="2">Uncharacterized protein</fullName>
    </submittedName>
</protein>
<name>A0A0C9YCL9_9AGAR</name>
<feature type="signal peptide" evidence="1">
    <location>
        <begin position="1"/>
        <end position="17"/>
    </location>
</feature>
<evidence type="ECO:0000256" key="1">
    <source>
        <dbReference type="SAM" id="SignalP"/>
    </source>
</evidence>
<feature type="chain" id="PRO_5002206361" evidence="1">
    <location>
        <begin position="18"/>
        <end position="72"/>
    </location>
</feature>
<dbReference type="HOGENOM" id="CLU_2722634_0_0_1"/>
<proteinExistence type="predicted"/>
<dbReference type="Proteomes" id="UP000054477">
    <property type="component" value="Unassembled WGS sequence"/>
</dbReference>
<evidence type="ECO:0000313" key="2">
    <source>
        <dbReference type="EMBL" id="KIK08087.1"/>
    </source>
</evidence>
<organism evidence="2 3">
    <name type="scientific">Laccaria amethystina LaAM-08-1</name>
    <dbReference type="NCBI Taxonomy" id="1095629"/>
    <lineage>
        <taxon>Eukaryota</taxon>
        <taxon>Fungi</taxon>
        <taxon>Dikarya</taxon>
        <taxon>Basidiomycota</taxon>
        <taxon>Agaricomycotina</taxon>
        <taxon>Agaricomycetes</taxon>
        <taxon>Agaricomycetidae</taxon>
        <taxon>Agaricales</taxon>
        <taxon>Agaricineae</taxon>
        <taxon>Hydnangiaceae</taxon>
        <taxon>Laccaria</taxon>
    </lineage>
</organism>
<accession>A0A0C9YCL9</accession>
<keyword evidence="3" id="KW-1185">Reference proteome</keyword>